<protein>
    <submittedName>
        <fullName evidence="6">Uncharacterized protein</fullName>
    </submittedName>
</protein>
<dbReference type="CDD" id="cd00761">
    <property type="entry name" value="Glyco_tranf_GTA_type"/>
    <property type="match status" value="1"/>
</dbReference>
<keyword evidence="3" id="KW-0479">Metal-binding</keyword>
<sequence length="735" mass="81398">MRSPADMKVIQIEITNACTKRCGNCTRFCGHHTKPFFMDFDTFRQAVDSLAGFGGVVGIMGGEPTIHPDFPRLVGYLRDHVGYDDPTRAAYAPTPDFLDHILNNAFNFNRGYNNQRGLWTSVSSKYGEHFELIQDTFGVQCINDHSSPSEHTTLMATRAELGIPDEDWFRLRDNCWVQNNWSASITPKGAFFCEVAAAMDATLGGPGGWPIEPGWWKRTPKDFADQLHWCELCSACLPVPKRNANDETDDASPVWVEKLKGINSPKLRKGQVEEFDPVRYVAGDYTVTQGEQPYLASNDQRIGVAQQMLVPKNIFAVLDVDDALPVAALRALIEANQAAFGVHVLLSDNPEHHALAGELGIAVLPCADKSGEELFAALKSAAGTRDWVLMLHGHVATEDLVAMVQTQVFNPGCFYSLRNRPTRPEFAVDLFNFRASALVGGGDLFALKANYAPRKVQFVLAPFAPLPKPDPAAVPAPAPEPAAPAVQTAPPFRIAVVTPYYKEASEILAECHDSVTAQSVPCTHFMVADGFPNTVVDGWGGVEHLVLSRAHANNGNTPRAIGSMSAIAQNFDAIAYLDADNWFRSDHLERMLELHRSKGVSICTSNRTMHRPDGSILYCDLENDGVTFVDTSCFFLTRRAFRLTALWGMMPNQLSPLCDRIFWQAVQSSRLPRAHSREATVAFRTRYASHYAFAGEEPPPGAVSPEQFSRPARWWSEQPAQFRQEWDLYFTSGGW</sequence>
<dbReference type="Gene3D" id="3.20.20.70">
    <property type="entry name" value="Aldolase class I"/>
    <property type="match status" value="1"/>
</dbReference>
<dbReference type="Gene3D" id="3.90.550.10">
    <property type="entry name" value="Spore Coat Polysaccharide Biosynthesis Protein SpsA, Chain A"/>
    <property type="match status" value="1"/>
</dbReference>
<dbReference type="SUPFAM" id="SSF102114">
    <property type="entry name" value="Radical SAM enzymes"/>
    <property type="match status" value="1"/>
</dbReference>
<evidence type="ECO:0000256" key="3">
    <source>
        <dbReference type="ARBA" id="ARBA00022723"/>
    </source>
</evidence>
<evidence type="ECO:0000256" key="1">
    <source>
        <dbReference type="ARBA" id="ARBA00001966"/>
    </source>
</evidence>
<proteinExistence type="predicted"/>
<gene>
    <name evidence="6" type="ORF">ACFSNB_01480</name>
</gene>
<reference evidence="7" key="1">
    <citation type="journal article" date="2019" name="Int. J. Syst. Evol. Microbiol.">
        <title>The Global Catalogue of Microorganisms (GCM) 10K type strain sequencing project: providing services to taxonomists for standard genome sequencing and annotation.</title>
        <authorList>
            <consortium name="The Broad Institute Genomics Platform"/>
            <consortium name="The Broad Institute Genome Sequencing Center for Infectious Disease"/>
            <person name="Wu L."/>
            <person name="Ma J."/>
        </authorList>
    </citation>
    <scope>NUCLEOTIDE SEQUENCE [LARGE SCALE GENOMIC DNA]</scope>
    <source>
        <strain evidence="7">KCTC 15012</strain>
    </source>
</reference>
<dbReference type="InterPro" id="IPR029044">
    <property type="entry name" value="Nucleotide-diphossugar_trans"/>
</dbReference>
<dbReference type="RefSeq" id="WP_377313801.1">
    <property type="nucleotide sequence ID" value="NZ_JBHUIY010000002.1"/>
</dbReference>
<dbReference type="InterPro" id="IPR007197">
    <property type="entry name" value="rSAM"/>
</dbReference>
<keyword evidence="4" id="KW-0408">Iron</keyword>
<keyword evidence="2" id="KW-0949">S-adenosyl-L-methionine</keyword>
<dbReference type="InterPro" id="IPR058240">
    <property type="entry name" value="rSAM_sf"/>
</dbReference>
<evidence type="ECO:0000256" key="2">
    <source>
        <dbReference type="ARBA" id="ARBA00022691"/>
    </source>
</evidence>
<dbReference type="CDD" id="cd01335">
    <property type="entry name" value="Radical_SAM"/>
    <property type="match status" value="1"/>
</dbReference>
<comment type="caution">
    <text evidence="6">The sequence shown here is derived from an EMBL/GenBank/DDBJ whole genome shotgun (WGS) entry which is preliminary data.</text>
</comment>
<comment type="cofactor">
    <cofactor evidence="1">
        <name>[4Fe-4S] cluster</name>
        <dbReference type="ChEBI" id="CHEBI:49883"/>
    </cofactor>
</comment>
<keyword evidence="7" id="KW-1185">Reference proteome</keyword>
<dbReference type="EMBL" id="JBHUIY010000002">
    <property type="protein sequence ID" value="MFD2232469.1"/>
    <property type="molecule type" value="Genomic_DNA"/>
</dbReference>
<evidence type="ECO:0000256" key="4">
    <source>
        <dbReference type="ARBA" id="ARBA00023004"/>
    </source>
</evidence>
<dbReference type="Proteomes" id="UP001597296">
    <property type="component" value="Unassembled WGS sequence"/>
</dbReference>
<evidence type="ECO:0000256" key="5">
    <source>
        <dbReference type="ARBA" id="ARBA00023014"/>
    </source>
</evidence>
<dbReference type="InterPro" id="IPR013785">
    <property type="entry name" value="Aldolase_TIM"/>
</dbReference>
<accession>A0ABW5C5G2</accession>
<dbReference type="SUPFAM" id="SSF53448">
    <property type="entry name" value="Nucleotide-diphospho-sugar transferases"/>
    <property type="match status" value="1"/>
</dbReference>
<dbReference type="SFLD" id="SFLDS00029">
    <property type="entry name" value="Radical_SAM"/>
    <property type="match status" value="1"/>
</dbReference>
<evidence type="ECO:0000313" key="7">
    <source>
        <dbReference type="Proteomes" id="UP001597296"/>
    </source>
</evidence>
<name>A0ABW5C5G2_9PROT</name>
<keyword evidence="5" id="KW-0411">Iron-sulfur</keyword>
<organism evidence="6 7">
    <name type="scientific">Phaeospirillum tilakii</name>
    <dbReference type="NCBI Taxonomy" id="741673"/>
    <lineage>
        <taxon>Bacteria</taxon>
        <taxon>Pseudomonadati</taxon>
        <taxon>Pseudomonadota</taxon>
        <taxon>Alphaproteobacteria</taxon>
        <taxon>Rhodospirillales</taxon>
        <taxon>Rhodospirillaceae</taxon>
        <taxon>Phaeospirillum</taxon>
    </lineage>
</organism>
<evidence type="ECO:0000313" key="6">
    <source>
        <dbReference type="EMBL" id="MFD2232469.1"/>
    </source>
</evidence>